<dbReference type="SUPFAM" id="SSF116734">
    <property type="entry name" value="DNA methylase specificity domain"/>
    <property type="match status" value="2"/>
</dbReference>
<dbReference type="RefSeq" id="WP_021662994.1">
    <property type="nucleotide sequence ID" value="NZ_KI259190.1"/>
</dbReference>
<evidence type="ECO:0000313" key="6">
    <source>
        <dbReference type="EMBL" id="ERJ65612.1"/>
    </source>
</evidence>
<dbReference type="Pfam" id="PF01420">
    <property type="entry name" value="Methylase_S"/>
    <property type="match status" value="2"/>
</dbReference>
<evidence type="ECO:0000259" key="5">
    <source>
        <dbReference type="Pfam" id="PF01420"/>
    </source>
</evidence>
<keyword evidence="2" id="KW-0680">Restriction system</keyword>
<dbReference type="PANTHER" id="PTHR30408:SF12">
    <property type="entry name" value="TYPE I RESTRICTION ENZYME MJAVIII SPECIFICITY SUBUNIT"/>
    <property type="match status" value="1"/>
</dbReference>
<dbReference type="InterPro" id="IPR000055">
    <property type="entry name" value="Restrct_endonuc_typeI_TRD"/>
</dbReference>
<dbReference type="EMBL" id="AWUW01000098">
    <property type="protein sequence ID" value="ERJ65612.1"/>
    <property type="molecule type" value="Genomic_DNA"/>
</dbReference>
<feature type="coiled-coil region" evidence="4">
    <location>
        <begin position="332"/>
        <end position="359"/>
    </location>
</feature>
<dbReference type="HOGENOM" id="CLU_021095_6_0_10"/>
<accession>A0A0E2LPR4</accession>
<dbReference type="GO" id="GO:0003677">
    <property type="term" value="F:DNA binding"/>
    <property type="evidence" value="ECO:0007669"/>
    <property type="project" value="UniProtKB-KW"/>
</dbReference>
<dbReference type="GO" id="GO:0009307">
    <property type="term" value="P:DNA restriction-modification system"/>
    <property type="evidence" value="ECO:0007669"/>
    <property type="project" value="UniProtKB-KW"/>
</dbReference>
<proteinExistence type="inferred from homology"/>
<evidence type="ECO:0000313" key="7">
    <source>
        <dbReference type="Proteomes" id="UP000016630"/>
    </source>
</evidence>
<keyword evidence="3" id="KW-0238">DNA-binding</keyword>
<keyword evidence="4" id="KW-0175">Coiled coil</keyword>
<dbReference type="CDD" id="cd17274">
    <property type="entry name" value="RMtype1_S_Eco540ANI-TRD1-CR1_like"/>
    <property type="match status" value="1"/>
</dbReference>
<dbReference type="Proteomes" id="UP000016630">
    <property type="component" value="Unassembled WGS sequence"/>
</dbReference>
<dbReference type="InterPro" id="IPR052021">
    <property type="entry name" value="Type-I_RS_S_subunit"/>
</dbReference>
<name>A0A0E2LPR4_PORGN</name>
<reference evidence="6 7" key="1">
    <citation type="submission" date="2013-06" db="EMBL/GenBank/DDBJ databases">
        <authorList>
            <person name="Weinstock G."/>
            <person name="Sodergren E."/>
            <person name="Lobos E.A."/>
            <person name="Fulton L."/>
            <person name="Fulton R."/>
            <person name="Courtney L."/>
            <person name="Fronick C."/>
            <person name="O'Laughlin M."/>
            <person name="Godfrey J."/>
            <person name="Wilson R.M."/>
            <person name="Miner T."/>
            <person name="Farmer C."/>
            <person name="Delehaunty K."/>
            <person name="Cordes M."/>
            <person name="Minx P."/>
            <person name="Tomlinson C."/>
            <person name="Chen J."/>
            <person name="Wollam A."/>
            <person name="Pepin K.H."/>
            <person name="Bhonagiri V."/>
            <person name="Zhang X."/>
            <person name="Warren W."/>
            <person name="Mitreva M."/>
            <person name="Mardis E.R."/>
            <person name="Wilson R.K."/>
        </authorList>
    </citation>
    <scope>NUCLEOTIDE SEQUENCE [LARGE SCALE GENOMIC DNA]</scope>
    <source>
        <strain evidence="6 7">F0570</strain>
    </source>
</reference>
<gene>
    <name evidence="6" type="ORF">HMPREF1555_01344</name>
</gene>
<dbReference type="InterPro" id="IPR044946">
    <property type="entry name" value="Restrct_endonuc_typeI_TRD_sf"/>
</dbReference>
<evidence type="ECO:0000256" key="2">
    <source>
        <dbReference type="ARBA" id="ARBA00022747"/>
    </source>
</evidence>
<dbReference type="PATRIC" id="fig|1227271.3.peg.1176"/>
<evidence type="ECO:0000256" key="1">
    <source>
        <dbReference type="ARBA" id="ARBA00010923"/>
    </source>
</evidence>
<feature type="domain" description="Type I restriction modification DNA specificity" evidence="5">
    <location>
        <begin position="188"/>
        <end position="348"/>
    </location>
</feature>
<dbReference type="PANTHER" id="PTHR30408">
    <property type="entry name" value="TYPE-1 RESTRICTION ENZYME ECOKI SPECIFICITY PROTEIN"/>
    <property type="match status" value="1"/>
</dbReference>
<evidence type="ECO:0000256" key="4">
    <source>
        <dbReference type="SAM" id="Coils"/>
    </source>
</evidence>
<protein>
    <submittedName>
        <fullName evidence="6">Type I restriction modification DNA specificity domain protein</fullName>
    </submittedName>
</protein>
<feature type="domain" description="Type I restriction modification DNA specificity" evidence="5">
    <location>
        <begin position="8"/>
        <end position="157"/>
    </location>
</feature>
<dbReference type="AlphaFoldDB" id="A0A0E2LPR4"/>
<comment type="similarity">
    <text evidence="1">Belongs to the type-I restriction system S methylase family.</text>
</comment>
<dbReference type="CDD" id="cd17494">
    <property type="entry name" value="RMtype1_S_Sma198ORF994P-TRD2-CR2_like"/>
    <property type="match status" value="1"/>
</dbReference>
<dbReference type="Gene3D" id="3.90.220.20">
    <property type="entry name" value="DNA methylase specificity domains"/>
    <property type="match status" value="2"/>
</dbReference>
<evidence type="ECO:0000256" key="3">
    <source>
        <dbReference type="ARBA" id="ARBA00023125"/>
    </source>
</evidence>
<sequence length="362" mass="41727">MRFPEFADEWKQTTLGEVLDYEQPTNYIVRNTEYSNNVSLIPVLTANKSFILGYTYEQDAYNKGRCIILDDFTLDIKFVNFPFKVKSSAIKILVAKDGTNILFIYNCLLFLRLSEQEKDHKRHYISEIQPLIVALPSLSEQEKIAGFLSLIDERIQSCSETIKERKREKAALLNQLFSQKLRFPQFSDEWQQKTLGEESVIIMGQSPSSSNYNNKGLGLPLIQGNADMRSGRTIIRLYTTEITKEALKDDIIMSVRAPVGALSITPFQCCIGRGVCAIRARKYIYYYLQDCSKTWSKYSAGSTFDSITGENLRNLPLSLPSLAEQQKIADFLSLIDERIEVEEELLEQYERQKRYLLRQMFV</sequence>
<comment type="caution">
    <text evidence="6">The sequence shown here is derived from an EMBL/GenBank/DDBJ whole genome shotgun (WGS) entry which is preliminary data.</text>
</comment>
<organism evidence="6 7">
    <name type="scientific">Porphyromonas gingivalis F0570</name>
    <dbReference type="NCBI Taxonomy" id="1227271"/>
    <lineage>
        <taxon>Bacteria</taxon>
        <taxon>Pseudomonadati</taxon>
        <taxon>Bacteroidota</taxon>
        <taxon>Bacteroidia</taxon>
        <taxon>Bacteroidales</taxon>
        <taxon>Porphyromonadaceae</taxon>
        <taxon>Porphyromonas</taxon>
    </lineage>
</organism>